<dbReference type="InterPro" id="IPR051783">
    <property type="entry name" value="NAD(P)-dependent_oxidoreduct"/>
</dbReference>
<name>F0ZAX8_DICPU</name>
<organism evidence="2 3">
    <name type="scientific">Dictyostelium purpureum</name>
    <name type="common">Slime mold</name>
    <dbReference type="NCBI Taxonomy" id="5786"/>
    <lineage>
        <taxon>Eukaryota</taxon>
        <taxon>Amoebozoa</taxon>
        <taxon>Evosea</taxon>
        <taxon>Eumycetozoa</taxon>
        <taxon>Dictyostelia</taxon>
        <taxon>Dictyosteliales</taxon>
        <taxon>Dictyosteliaceae</taxon>
        <taxon>Dictyostelium</taxon>
    </lineage>
</organism>
<feature type="domain" description="NAD-dependent epimerase/dehydratase" evidence="1">
    <location>
        <begin position="4"/>
        <end position="218"/>
    </location>
</feature>
<dbReference type="RefSeq" id="XP_003284557.1">
    <property type="nucleotide sequence ID" value="XM_003284509.1"/>
</dbReference>
<dbReference type="KEGG" id="dpp:DICPUDRAFT_86320"/>
<dbReference type="InterPro" id="IPR036291">
    <property type="entry name" value="NAD(P)-bd_dom_sf"/>
</dbReference>
<accession>F0ZAX8</accession>
<dbReference type="InParanoid" id="F0ZAX8"/>
<dbReference type="GeneID" id="10506359"/>
<dbReference type="PANTHER" id="PTHR48079:SF1">
    <property type="entry name" value="NAD-DEPENDENT EPIMERASE_DEHYDRATASE DOMAIN-CONTAINING PROTEIN"/>
    <property type="match status" value="1"/>
</dbReference>
<protein>
    <recommendedName>
        <fullName evidence="1">NAD-dependent epimerase/dehydratase domain-containing protein</fullName>
    </recommendedName>
</protein>
<dbReference type="EMBL" id="GL870967">
    <property type="protein sequence ID" value="EGC38877.1"/>
    <property type="molecule type" value="Genomic_DNA"/>
</dbReference>
<dbReference type="InterPro" id="IPR001509">
    <property type="entry name" value="Epimerase_deHydtase"/>
</dbReference>
<dbReference type="Pfam" id="PF01370">
    <property type="entry name" value="Epimerase"/>
    <property type="match status" value="1"/>
</dbReference>
<dbReference type="PANTHER" id="PTHR48079">
    <property type="entry name" value="PROTEIN YEEZ"/>
    <property type="match status" value="1"/>
</dbReference>
<evidence type="ECO:0000259" key="1">
    <source>
        <dbReference type="Pfam" id="PF01370"/>
    </source>
</evidence>
<keyword evidence="3" id="KW-1185">Reference proteome</keyword>
<dbReference type="eggNOG" id="ENOG502QZVY">
    <property type="taxonomic scope" value="Eukaryota"/>
</dbReference>
<dbReference type="FunCoup" id="F0ZAX8">
    <property type="interactions" value="1"/>
</dbReference>
<sequence>MTSILVLGVGYIGLNVSKKLKANGYKVYGISILEKDKIKMIRNEIIPIIADIHDCETWIPKTCELQIDVVIECISSKDKHSPRIIQESLIKLQQLLPKIKIIHTSGSFSFGSNDFVMDEKTRRYDHSDFKWIEEIDNNYVDMGAIVIIPSMIYGKNGSYTHFYYHCVELSKEYNKKEDKKHVIKIYGNKNNVGFYSGFIHINDLSDFYLLVVEKSSQIRGETFIANSYSIKVEDLIREIAKFSIEDISKKEIEIEYVDLPQNKSSFLLAMTFNQRLSHSKASTILGFHPKQPSLIDACNIYYLSWKYGNATTKDFISSIVSFK</sequence>
<dbReference type="AlphaFoldDB" id="F0ZAX8"/>
<dbReference type="GO" id="GO:0005737">
    <property type="term" value="C:cytoplasm"/>
    <property type="evidence" value="ECO:0000318"/>
    <property type="project" value="GO_Central"/>
</dbReference>
<evidence type="ECO:0000313" key="2">
    <source>
        <dbReference type="EMBL" id="EGC38877.1"/>
    </source>
</evidence>
<dbReference type="GO" id="GO:0004029">
    <property type="term" value="F:aldehyde dehydrogenase (NAD+) activity"/>
    <property type="evidence" value="ECO:0000318"/>
    <property type="project" value="GO_Central"/>
</dbReference>
<evidence type="ECO:0000313" key="3">
    <source>
        <dbReference type="Proteomes" id="UP000001064"/>
    </source>
</evidence>
<dbReference type="SUPFAM" id="SSF51735">
    <property type="entry name" value="NAD(P)-binding Rossmann-fold domains"/>
    <property type="match status" value="1"/>
</dbReference>
<dbReference type="VEuPathDB" id="AmoebaDB:DICPUDRAFT_86320"/>
<proteinExistence type="predicted"/>
<dbReference type="Gene3D" id="3.40.50.720">
    <property type="entry name" value="NAD(P)-binding Rossmann-like Domain"/>
    <property type="match status" value="1"/>
</dbReference>
<dbReference type="OMA" id="ILHAHID"/>
<dbReference type="OrthoDB" id="9992820at2759"/>
<gene>
    <name evidence="2" type="ORF">DICPUDRAFT_86320</name>
</gene>
<dbReference type="Proteomes" id="UP000001064">
    <property type="component" value="Unassembled WGS sequence"/>
</dbReference>
<reference evidence="3" key="1">
    <citation type="journal article" date="2011" name="Genome Biol.">
        <title>Comparative genomics of the social amoebae Dictyostelium discoideum and Dictyostelium purpureum.</title>
        <authorList>
            <consortium name="US DOE Joint Genome Institute (JGI-PGF)"/>
            <person name="Sucgang R."/>
            <person name="Kuo A."/>
            <person name="Tian X."/>
            <person name="Salerno W."/>
            <person name="Parikh A."/>
            <person name="Feasley C.L."/>
            <person name="Dalin E."/>
            <person name="Tu H."/>
            <person name="Huang E."/>
            <person name="Barry K."/>
            <person name="Lindquist E."/>
            <person name="Shapiro H."/>
            <person name="Bruce D."/>
            <person name="Schmutz J."/>
            <person name="Salamov A."/>
            <person name="Fey P."/>
            <person name="Gaudet P."/>
            <person name="Anjard C."/>
            <person name="Babu M.M."/>
            <person name="Basu S."/>
            <person name="Bushmanova Y."/>
            <person name="van der Wel H."/>
            <person name="Katoh-Kurasawa M."/>
            <person name="Dinh C."/>
            <person name="Coutinho P.M."/>
            <person name="Saito T."/>
            <person name="Elias M."/>
            <person name="Schaap P."/>
            <person name="Kay R.R."/>
            <person name="Henrissat B."/>
            <person name="Eichinger L."/>
            <person name="Rivero F."/>
            <person name="Putnam N.H."/>
            <person name="West C.M."/>
            <person name="Loomis W.F."/>
            <person name="Chisholm R.L."/>
            <person name="Shaulsky G."/>
            <person name="Strassmann J.E."/>
            <person name="Queller D.C."/>
            <person name="Kuspa A."/>
            <person name="Grigoriev I.V."/>
        </authorList>
    </citation>
    <scope>NUCLEOTIDE SEQUENCE [LARGE SCALE GENOMIC DNA]</scope>
    <source>
        <strain evidence="3">QSDP1</strain>
    </source>
</reference>